<evidence type="ECO:0000313" key="3">
    <source>
        <dbReference type="Proteomes" id="UP000004834"/>
    </source>
</evidence>
<comment type="caution">
    <text evidence="2">The sequence shown here is derived from an EMBL/GenBank/DDBJ whole genome shotgun (WGS) entry which is preliminary data.</text>
</comment>
<accession>A0AAV3F0S5</accession>
<feature type="signal peptide" evidence="1">
    <location>
        <begin position="1"/>
        <end position="19"/>
    </location>
</feature>
<dbReference type="AlphaFoldDB" id="A0AAV3F0S5"/>
<organism evidence="2 3">
    <name type="scientific">Myroides odoratimimus CIP 101113</name>
    <dbReference type="NCBI Taxonomy" id="883154"/>
    <lineage>
        <taxon>Bacteria</taxon>
        <taxon>Pseudomonadati</taxon>
        <taxon>Bacteroidota</taxon>
        <taxon>Flavobacteriia</taxon>
        <taxon>Flavobacteriales</taxon>
        <taxon>Flavobacteriaceae</taxon>
        <taxon>Myroides</taxon>
    </lineage>
</organism>
<protein>
    <submittedName>
        <fullName evidence="2">Uncharacterized protein</fullName>
    </submittedName>
</protein>
<keyword evidence="1" id="KW-0732">Signal</keyword>
<dbReference type="EMBL" id="AGEE01000037">
    <property type="protein sequence ID" value="EHO08141.1"/>
    <property type="molecule type" value="Genomic_DNA"/>
</dbReference>
<evidence type="ECO:0000313" key="2">
    <source>
        <dbReference type="EMBL" id="EHO08141.1"/>
    </source>
</evidence>
<reference evidence="2 3" key="1">
    <citation type="submission" date="2011-11" db="EMBL/GenBank/DDBJ databases">
        <title>The Genome Sequence of Myroides odoratimimus CIP 101113.</title>
        <authorList>
            <person name="Earl A."/>
            <person name="Ward D."/>
            <person name="Feldgarden M."/>
            <person name="Gevers D."/>
            <person name="Huys G."/>
            <person name="Young S.K."/>
            <person name="Zeng Q."/>
            <person name="Gargeya S."/>
            <person name="Fitzgerald M."/>
            <person name="Haas B."/>
            <person name="Abouelleil A."/>
            <person name="Alvarado L."/>
            <person name="Arachchi H.M."/>
            <person name="Berlin A."/>
            <person name="Brown A."/>
            <person name="Chapman S.B."/>
            <person name="Chen Z."/>
            <person name="Dunbar C."/>
            <person name="Freedman E."/>
            <person name="Gearin G."/>
            <person name="Goldberg J."/>
            <person name="Griggs A."/>
            <person name="Gujja S."/>
            <person name="Heiman D."/>
            <person name="Howarth C."/>
            <person name="Larson L."/>
            <person name="Lui A."/>
            <person name="MacDonald P.J.P."/>
            <person name="Montmayeur A."/>
            <person name="Murphy C."/>
            <person name="Neiman D."/>
            <person name="Pearson M."/>
            <person name="Priest M."/>
            <person name="Roberts A."/>
            <person name="Saif S."/>
            <person name="Shea T."/>
            <person name="Shenoy N."/>
            <person name="Sisk P."/>
            <person name="Stolte C."/>
            <person name="Sykes S."/>
            <person name="Wortman J."/>
            <person name="Nusbaum C."/>
            <person name="Birren B."/>
        </authorList>
    </citation>
    <scope>NUCLEOTIDE SEQUENCE [LARGE SCALE GENOMIC DNA]</scope>
    <source>
        <strain evidence="2 3">CIP 101113</strain>
    </source>
</reference>
<dbReference type="RefSeq" id="WP_006264270.1">
    <property type="nucleotide sequence ID" value="NZ_JH590838.1"/>
</dbReference>
<proteinExistence type="predicted"/>
<gene>
    <name evidence="2" type="ORF">HMPREF9715_02771</name>
</gene>
<sequence>MKKYYYLMIACLSLLTLQAQQTKNGSYEYPLTDIDYNNLPSWIANDFGKGTLSGPTGQSRYTSEGIVLTIKRATTSAFAITDLNLDLRKGAKFEFEYAMASVNWNDAQGAQYGGGGMTFFLFDAKEKLSMGYVASALGYSFNGSTAGGSTAIKTGLGGAYLGIGFDLDGNNKERKGFGMQSYETREGLTEQRYKDAGFTDPYIDYDFGRNIFGTYYKNHITLRGAGQGNGYKGNPLLLTKYFGGQNAVNEVAMATLDYNTGDYNFSGSYEGDDFNIADGGADYSPKFQKIEVELRPDGEEGMYVTIKGNGNVLIDNFYYKHSFKTYGDGKVVNNKYEDYQYNYNTRIPDRVNIGFAATTMDLNTQKTIIRNVKVSPIDDNGGGDEEFTLEERVEELCVSDSGNSNGASIELELSDSNEYNLDKDTFEFTDEHGNYLGGSSYNQSGVGKWEYSSYYNEVTLTISDDDFEPGDKAEVYYTIEGDNRSNGKRGKSRPTAITIDGITCGAIANPQISTKSDH</sequence>
<dbReference type="Proteomes" id="UP000004834">
    <property type="component" value="Unassembled WGS sequence"/>
</dbReference>
<feature type="chain" id="PRO_5043752411" evidence="1">
    <location>
        <begin position="20"/>
        <end position="518"/>
    </location>
</feature>
<evidence type="ECO:0000256" key="1">
    <source>
        <dbReference type="SAM" id="SignalP"/>
    </source>
</evidence>
<name>A0AAV3F0S5_9FLAO</name>